<keyword evidence="4 7" id="KW-0472">Membrane</keyword>
<feature type="transmembrane region" description="Helical" evidence="7">
    <location>
        <begin position="17"/>
        <end position="35"/>
    </location>
</feature>
<dbReference type="PROSITE" id="PS50850">
    <property type="entry name" value="MFS"/>
    <property type="match status" value="1"/>
</dbReference>
<dbReference type="SUPFAM" id="SSF103473">
    <property type="entry name" value="MFS general substrate transporter"/>
    <property type="match status" value="1"/>
</dbReference>
<feature type="domain" description="Major facilitator superfamily (MFS) profile" evidence="8">
    <location>
        <begin position="82"/>
        <end position="305"/>
    </location>
</feature>
<evidence type="ECO:0000256" key="7">
    <source>
        <dbReference type="SAM" id="Phobius"/>
    </source>
</evidence>
<feature type="transmembrane region" description="Helical" evidence="7">
    <location>
        <begin position="155"/>
        <end position="174"/>
    </location>
</feature>
<keyword evidence="5" id="KW-0046">Antibiotic resistance</keyword>
<evidence type="ECO:0000313" key="10">
    <source>
        <dbReference type="Proteomes" id="UP001333996"/>
    </source>
</evidence>
<evidence type="ECO:0000256" key="6">
    <source>
        <dbReference type="SAM" id="MobiDB-lite"/>
    </source>
</evidence>
<dbReference type="EMBL" id="JAYWVC010000582">
    <property type="protein sequence ID" value="MED7828930.1"/>
    <property type="molecule type" value="Genomic_DNA"/>
</dbReference>
<feature type="transmembrane region" description="Helical" evidence="7">
    <location>
        <begin position="41"/>
        <end position="62"/>
    </location>
</feature>
<dbReference type="Pfam" id="PF07690">
    <property type="entry name" value="MFS_1"/>
    <property type="match status" value="1"/>
</dbReference>
<gene>
    <name evidence="9" type="ORF">VXC91_45715</name>
</gene>
<feature type="non-terminal residue" evidence="9">
    <location>
        <position position="1"/>
    </location>
</feature>
<feature type="region of interest" description="Disordered" evidence="6">
    <location>
        <begin position="282"/>
        <end position="305"/>
    </location>
</feature>
<dbReference type="InterPro" id="IPR020846">
    <property type="entry name" value="MFS_dom"/>
</dbReference>
<evidence type="ECO:0000256" key="1">
    <source>
        <dbReference type="ARBA" id="ARBA00004651"/>
    </source>
</evidence>
<feature type="transmembrane region" description="Helical" evidence="7">
    <location>
        <begin position="180"/>
        <end position="203"/>
    </location>
</feature>
<feature type="transmembrane region" description="Helical" evidence="7">
    <location>
        <begin position="224"/>
        <end position="242"/>
    </location>
</feature>
<feature type="transmembrane region" description="Helical" evidence="7">
    <location>
        <begin position="83"/>
        <end position="107"/>
    </location>
</feature>
<organism evidence="9 10">
    <name type="scientific">Streptomyces chiangmaiensis</name>
    <dbReference type="NCBI Taxonomy" id="766497"/>
    <lineage>
        <taxon>Bacteria</taxon>
        <taxon>Bacillati</taxon>
        <taxon>Actinomycetota</taxon>
        <taxon>Actinomycetes</taxon>
        <taxon>Kitasatosporales</taxon>
        <taxon>Streptomycetaceae</taxon>
        <taxon>Streptomyces</taxon>
    </lineage>
</organism>
<keyword evidence="10" id="KW-1185">Reference proteome</keyword>
<feature type="transmembrane region" description="Helical" evidence="7">
    <location>
        <begin position="127"/>
        <end position="148"/>
    </location>
</feature>
<reference evidence="9" key="1">
    <citation type="submission" date="2024-01" db="EMBL/GenBank/DDBJ databases">
        <title>First draft genome sequence data of TA4-1, the type strain of Gram-positive actinobacterium Streptomyces chiangmaiensis.</title>
        <authorList>
            <person name="Yasawong M."/>
            <person name="Nantapong N."/>
        </authorList>
    </citation>
    <scope>NUCLEOTIDE SEQUENCE</scope>
    <source>
        <strain evidence="9">TA4-1</strain>
    </source>
</reference>
<dbReference type="InterPro" id="IPR036259">
    <property type="entry name" value="MFS_trans_sf"/>
</dbReference>
<dbReference type="Proteomes" id="UP001333996">
    <property type="component" value="Unassembled WGS sequence"/>
</dbReference>
<comment type="caution">
    <text evidence="9">The sequence shown here is derived from an EMBL/GenBank/DDBJ whole genome shotgun (WGS) entry which is preliminary data.</text>
</comment>
<evidence type="ECO:0000256" key="4">
    <source>
        <dbReference type="ARBA" id="ARBA00023136"/>
    </source>
</evidence>
<dbReference type="Gene3D" id="1.20.1250.20">
    <property type="entry name" value="MFS general substrate transporter like domains"/>
    <property type="match status" value="1"/>
</dbReference>
<accession>A0ABU7FY73</accession>
<feature type="transmembrane region" description="Helical" evidence="7">
    <location>
        <begin position="254"/>
        <end position="276"/>
    </location>
</feature>
<name>A0ABU7FY73_9ACTN</name>
<dbReference type="PANTHER" id="PTHR42718">
    <property type="entry name" value="MAJOR FACILITATOR SUPERFAMILY MULTIDRUG TRANSPORTER MFSC"/>
    <property type="match status" value="1"/>
</dbReference>
<protein>
    <submittedName>
        <fullName evidence="9">MFS transporter</fullName>
    </submittedName>
</protein>
<comment type="subcellular location">
    <subcellularLocation>
        <location evidence="1">Cell membrane</location>
        <topology evidence="1">Multi-pass membrane protein</topology>
    </subcellularLocation>
</comment>
<evidence type="ECO:0000256" key="2">
    <source>
        <dbReference type="ARBA" id="ARBA00022692"/>
    </source>
</evidence>
<evidence type="ECO:0000256" key="5">
    <source>
        <dbReference type="ARBA" id="ARBA00023251"/>
    </source>
</evidence>
<evidence type="ECO:0000259" key="8">
    <source>
        <dbReference type="PROSITE" id="PS50850"/>
    </source>
</evidence>
<evidence type="ECO:0000313" key="9">
    <source>
        <dbReference type="EMBL" id="MED7828930.1"/>
    </source>
</evidence>
<dbReference type="InterPro" id="IPR011701">
    <property type="entry name" value="MFS"/>
</dbReference>
<keyword evidence="3 7" id="KW-1133">Transmembrane helix</keyword>
<proteinExistence type="predicted"/>
<keyword evidence="2 7" id="KW-0812">Transmembrane</keyword>
<sequence length="305" mass="31029">ALVVPESPQRAEGRVDVVGTIGLTVGLIVLLLPIVNGGQWGWGSTRTLGFGAAAIVVLLAWARHQLRVDSPLVDLRLSARRPVLMANLATVATGFAIFAMFFAFPQILQAPTATGYGFGQSLVRSGLVVATNGVVALLLTPVAARLITRYGPRPAMMLGAVVIAAGYIFVALRTDSITDIVIASGIIGAGAGISTAATAQLITDAVPATDTASANGVNTLMRQVGIATSTAVLTVVLAHTTISLGSATLPSEEGFRTTFIVGAAAAIVGLLLTALIPTRTPVSGGSAEQYSKPADAPAGDAIPQR</sequence>
<dbReference type="RefSeq" id="WP_329513228.1">
    <property type="nucleotide sequence ID" value="NZ_JAYWVC010000582.1"/>
</dbReference>
<evidence type="ECO:0000256" key="3">
    <source>
        <dbReference type="ARBA" id="ARBA00022989"/>
    </source>
</evidence>
<dbReference type="PANTHER" id="PTHR42718:SF48">
    <property type="entry name" value="CONSERVED TWO-DOMAIN MEMBRANE PROTEIN-RELATED"/>
    <property type="match status" value="1"/>
</dbReference>